<dbReference type="EnsemblPlants" id="PGSC0003DMT400069874">
    <property type="protein sequence ID" value="PGSC0003DMT400069874"/>
    <property type="gene ID" value="PGSC0003DMG400027171"/>
</dbReference>
<reference evidence="7" key="2">
    <citation type="submission" date="2015-06" db="UniProtKB">
        <authorList>
            <consortium name="EnsemblPlants"/>
        </authorList>
    </citation>
    <scope>IDENTIFICATION</scope>
    <source>
        <strain evidence="7">DM1-3 516 R44</strain>
    </source>
</reference>
<evidence type="ECO:0000256" key="5">
    <source>
        <dbReference type="ARBA" id="ARBA00023136"/>
    </source>
</evidence>
<dbReference type="HOGENOM" id="CLU_2626785_0_0_1"/>
<keyword evidence="4 6" id="KW-1133">Transmembrane helix</keyword>
<keyword evidence="3" id="KW-0732">Signal</keyword>
<evidence type="ECO:0000256" key="3">
    <source>
        <dbReference type="ARBA" id="ARBA00022729"/>
    </source>
</evidence>
<name>M1CLA4_SOLTU</name>
<dbReference type="PANTHER" id="PTHR15071:SF0">
    <property type="entry name" value="MANNOSE 6-PHOSPHATE RECEPTOR-LIKE PROTEIN 1"/>
    <property type="match status" value="1"/>
</dbReference>
<dbReference type="ExpressionAtlas" id="M1CLA4">
    <property type="expression patterns" value="baseline"/>
</dbReference>
<accession>M1CLA4</accession>
<dbReference type="Pfam" id="PF09451">
    <property type="entry name" value="ATG27"/>
    <property type="match status" value="1"/>
</dbReference>
<evidence type="ECO:0000256" key="4">
    <source>
        <dbReference type="ARBA" id="ARBA00022989"/>
    </source>
</evidence>
<evidence type="ECO:0000256" key="6">
    <source>
        <dbReference type="SAM" id="Phobius"/>
    </source>
</evidence>
<proteinExistence type="predicted"/>
<keyword evidence="8" id="KW-1185">Reference proteome</keyword>
<dbReference type="AlphaFoldDB" id="M1CLA4"/>
<sequence>MGWFGTMLILILFFFGVYLVGGAVYRYYSLGIRGIDIIPNLEFWASLPHTLQSSFTSLVRRFRGPSHGHRSSYSPVNF</sequence>
<dbReference type="GO" id="GO:0000139">
    <property type="term" value="C:Golgi membrane"/>
    <property type="evidence" value="ECO:0007669"/>
    <property type="project" value="UniProtKB-SubCell"/>
</dbReference>
<evidence type="ECO:0000313" key="7">
    <source>
        <dbReference type="EnsemblPlants" id="PGSC0003DMT400069874"/>
    </source>
</evidence>
<dbReference type="Gramene" id="PGSC0003DMT400069874">
    <property type="protein sequence ID" value="PGSC0003DMT400069874"/>
    <property type="gene ID" value="PGSC0003DMG400027171"/>
</dbReference>
<reference evidence="8" key="1">
    <citation type="journal article" date="2011" name="Nature">
        <title>Genome sequence and analysis of the tuber crop potato.</title>
        <authorList>
            <consortium name="The Potato Genome Sequencing Consortium"/>
        </authorList>
    </citation>
    <scope>NUCLEOTIDE SEQUENCE [LARGE SCALE GENOMIC DNA]</scope>
    <source>
        <strain evidence="8">cv. DM1-3 516 R44</strain>
    </source>
</reference>
<keyword evidence="5 6" id="KW-0472">Membrane</keyword>
<dbReference type="InterPro" id="IPR018939">
    <property type="entry name" value="Autophagy-rel_prot_27"/>
</dbReference>
<feature type="transmembrane region" description="Helical" evidence="6">
    <location>
        <begin position="6"/>
        <end position="28"/>
    </location>
</feature>
<evidence type="ECO:0000256" key="2">
    <source>
        <dbReference type="ARBA" id="ARBA00022692"/>
    </source>
</evidence>
<protein>
    <submittedName>
        <fullName evidence="7">Uncharacterized protein</fullName>
    </submittedName>
</protein>
<dbReference type="Proteomes" id="UP000011115">
    <property type="component" value="Unassembled WGS sequence"/>
</dbReference>
<evidence type="ECO:0000313" key="8">
    <source>
        <dbReference type="Proteomes" id="UP000011115"/>
    </source>
</evidence>
<comment type="subcellular location">
    <subcellularLocation>
        <location evidence="1">Membrane</location>
        <topology evidence="1">Single-pass membrane protein</topology>
    </subcellularLocation>
</comment>
<keyword evidence="2 6" id="KW-0812">Transmembrane</keyword>
<dbReference type="PANTHER" id="PTHR15071">
    <property type="entry name" value="MANNOSE-6-PHOSPHATE RECEPTOR FAMILY MEMBER"/>
    <property type="match status" value="1"/>
</dbReference>
<organism evidence="7 8">
    <name type="scientific">Solanum tuberosum</name>
    <name type="common">Potato</name>
    <dbReference type="NCBI Taxonomy" id="4113"/>
    <lineage>
        <taxon>Eukaryota</taxon>
        <taxon>Viridiplantae</taxon>
        <taxon>Streptophyta</taxon>
        <taxon>Embryophyta</taxon>
        <taxon>Tracheophyta</taxon>
        <taxon>Spermatophyta</taxon>
        <taxon>Magnoliopsida</taxon>
        <taxon>eudicotyledons</taxon>
        <taxon>Gunneridae</taxon>
        <taxon>Pentapetalae</taxon>
        <taxon>asterids</taxon>
        <taxon>lamiids</taxon>
        <taxon>Solanales</taxon>
        <taxon>Solanaceae</taxon>
        <taxon>Solanoideae</taxon>
        <taxon>Solaneae</taxon>
        <taxon>Solanum</taxon>
    </lineage>
</organism>
<evidence type="ECO:0000256" key="1">
    <source>
        <dbReference type="ARBA" id="ARBA00004167"/>
    </source>
</evidence>